<keyword evidence="1" id="KW-0472">Membrane</keyword>
<reference evidence="3" key="1">
    <citation type="submission" date="2016-06" db="EMBL/GenBank/DDBJ databases">
        <title>Parallel loss of symbiosis genes in relatives of nitrogen-fixing non-legume Parasponia.</title>
        <authorList>
            <person name="Van Velzen R."/>
            <person name="Holmer R."/>
            <person name="Bu F."/>
            <person name="Rutten L."/>
            <person name="Van Zeijl A."/>
            <person name="Liu W."/>
            <person name="Santuari L."/>
            <person name="Cao Q."/>
            <person name="Sharma T."/>
            <person name="Shen D."/>
            <person name="Roswanjaya Y."/>
            <person name="Wardhani T."/>
            <person name="Kalhor M.S."/>
            <person name="Jansen J."/>
            <person name="Van den Hoogen J."/>
            <person name="Gungor B."/>
            <person name="Hartog M."/>
            <person name="Hontelez J."/>
            <person name="Verver J."/>
            <person name="Yang W.-C."/>
            <person name="Schijlen E."/>
            <person name="Repin R."/>
            <person name="Schilthuizen M."/>
            <person name="Schranz E."/>
            <person name="Heidstra R."/>
            <person name="Miyata K."/>
            <person name="Fedorova E."/>
            <person name="Kohlen W."/>
            <person name="Bisseling T."/>
            <person name="Smit S."/>
            <person name="Geurts R."/>
        </authorList>
    </citation>
    <scope>NUCLEOTIDE SEQUENCE [LARGE SCALE GENOMIC DNA]</scope>
    <source>
        <strain evidence="3">cv. RG33-2</strain>
    </source>
</reference>
<proteinExistence type="predicted"/>
<protein>
    <submittedName>
        <fullName evidence="2">Uncharacterized protein</fullName>
    </submittedName>
</protein>
<feature type="transmembrane region" description="Helical" evidence="1">
    <location>
        <begin position="66"/>
        <end position="89"/>
    </location>
</feature>
<comment type="caution">
    <text evidence="2">The sequence shown here is derived from an EMBL/GenBank/DDBJ whole genome shotgun (WGS) entry which is preliminary data.</text>
</comment>
<keyword evidence="1" id="KW-0812">Transmembrane</keyword>
<gene>
    <name evidence="2" type="ORF">TorRG33x02_119040</name>
</gene>
<accession>A0A2P5F3A6</accession>
<evidence type="ECO:0000256" key="1">
    <source>
        <dbReference type="SAM" id="Phobius"/>
    </source>
</evidence>
<dbReference type="EMBL" id="JXTC01000067">
    <property type="protein sequence ID" value="PON92275.1"/>
    <property type="molecule type" value="Genomic_DNA"/>
</dbReference>
<organism evidence="2 3">
    <name type="scientific">Trema orientale</name>
    <name type="common">Charcoal tree</name>
    <name type="synonym">Celtis orientalis</name>
    <dbReference type="NCBI Taxonomy" id="63057"/>
    <lineage>
        <taxon>Eukaryota</taxon>
        <taxon>Viridiplantae</taxon>
        <taxon>Streptophyta</taxon>
        <taxon>Embryophyta</taxon>
        <taxon>Tracheophyta</taxon>
        <taxon>Spermatophyta</taxon>
        <taxon>Magnoliopsida</taxon>
        <taxon>eudicotyledons</taxon>
        <taxon>Gunneridae</taxon>
        <taxon>Pentapetalae</taxon>
        <taxon>rosids</taxon>
        <taxon>fabids</taxon>
        <taxon>Rosales</taxon>
        <taxon>Cannabaceae</taxon>
        <taxon>Trema</taxon>
    </lineage>
</organism>
<name>A0A2P5F3A6_TREOI</name>
<feature type="non-terminal residue" evidence="2">
    <location>
        <position position="1"/>
    </location>
</feature>
<evidence type="ECO:0000313" key="3">
    <source>
        <dbReference type="Proteomes" id="UP000237000"/>
    </source>
</evidence>
<keyword evidence="1" id="KW-1133">Transmembrane helix</keyword>
<evidence type="ECO:0000313" key="2">
    <source>
        <dbReference type="EMBL" id="PON92275.1"/>
    </source>
</evidence>
<sequence length="104" mass="11879">NFGRSKVHEIQSLKSKGRETLLYAYKHIRLREEKVIILKGLIFKIRIYHIREHSSSETKAAKGQQLITLCKVIQFIISVTLLAVVTAHMQRASLSLSLSLSLSY</sequence>
<dbReference type="Proteomes" id="UP000237000">
    <property type="component" value="Unassembled WGS sequence"/>
</dbReference>
<dbReference type="AlphaFoldDB" id="A0A2P5F3A6"/>
<keyword evidence="3" id="KW-1185">Reference proteome</keyword>
<dbReference type="InParanoid" id="A0A2P5F3A6"/>